<proteinExistence type="inferred from homology"/>
<reference evidence="7" key="1">
    <citation type="journal article" date="2011" name="J. Bacteriol.">
        <title>Genome sequences of eight morphologically diverse alphaproteobacteria.</title>
        <authorList>
            <consortium name="US DOE Joint Genome Institute"/>
            <person name="Brown P.J."/>
            <person name="Kysela D.T."/>
            <person name="Buechlein A."/>
            <person name="Hemmerich C."/>
            <person name="Brun Y.V."/>
        </authorList>
    </citation>
    <scope>NUCLEOTIDE SEQUENCE [LARGE SCALE GENOMIC DNA]</scope>
    <source>
        <strain evidence="7">ATCC 49814 / DSM 5838 / IFAM 1418</strain>
    </source>
</reference>
<comment type="similarity">
    <text evidence="5">Belongs to the class-III pyridoxal-phosphate-dependent aminotransferase family.</text>
</comment>
<dbReference type="PROSITE" id="PS00600">
    <property type="entry name" value="AA_TRANSFER_CLASS_3"/>
    <property type="match status" value="1"/>
</dbReference>
<dbReference type="KEGG" id="hba:Hbal_1556"/>
<dbReference type="PANTHER" id="PTHR11986">
    <property type="entry name" value="AMINOTRANSFERASE CLASS III"/>
    <property type="match status" value="1"/>
</dbReference>
<organism evidence="6 7">
    <name type="scientific">Hirschia baltica (strain ATCC 49814 / DSM 5838 / IFAM 1418)</name>
    <dbReference type="NCBI Taxonomy" id="582402"/>
    <lineage>
        <taxon>Bacteria</taxon>
        <taxon>Pseudomonadati</taxon>
        <taxon>Pseudomonadota</taxon>
        <taxon>Alphaproteobacteria</taxon>
        <taxon>Hyphomonadales</taxon>
        <taxon>Hyphomonadaceae</taxon>
        <taxon>Hirschia</taxon>
    </lineage>
</organism>
<dbReference type="eggNOG" id="COG4992">
    <property type="taxonomic scope" value="Bacteria"/>
</dbReference>
<dbReference type="PIRSF" id="PIRSF000521">
    <property type="entry name" value="Transaminase_4ab_Lys_Orn"/>
    <property type="match status" value="1"/>
</dbReference>
<evidence type="ECO:0000313" key="6">
    <source>
        <dbReference type="EMBL" id="ACT59244.1"/>
    </source>
</evidence>
<evidence type="ECO:0000256" key="1">
    <source>
        <dbReference type="ARBA" id="ARBA00001933"/>
    </source>
</evidence>
<dbReference type="EMBL" id="CP001678">
    <property type="protein sequence ID" value="ACT59244.1"/>
    <property type="molecule type" value="Genomic_DNA"/>
</dbReference>
<keyword evidence="2 6" id="KW-0032">Aminotransferase</keyword>
<comment type="cofactor">
    <cofactor evidence="1">
        <name>pyridoxal 5'-phosphate</name>
        <dbReference type="ChEBI" id="CHEBI:597326"/>
    </cofactor>
</comment>
<keyword evidence="4 5" id="KW-0663">Pyridoxal phosphate</keyword>
<dbReference type="SUPFAM" id="SSF53383">
    <property type="entry name" value="PLP-dependent transferases"/>
    <property type="match status" value="1"/>
</dbReference>
<dbReference type="CDD" id="cd00610">
    <property type="entry name" value="OAT_like"/>
    <property type="match status" value="1"/>
</dbReference>
<dbReference type="InterPro" id="IPR015422">
    <property type="entry name" value="PyrdxlP-dep_Trfase_small"/>
</dbReference>
<accession>C6XJE9</accession>
<evidence type="ECO:0000256" key="3">
    <source>
        <dbReference type="ARBA" id="ARBA00022679"/>
    </source>
</evidence>
<dbReference type="InterPro" id="IPR050103">
    <property type="entry name" value="Class-III_PLP-dep_AT"/>
</dbReference>
<dbReference type="InterPro" id="IPR015421">
    <property type="entry name" value="PyrdxlP-dep_Trfase_major"/>
</dbReference>
<dbReference type="NCBIfam" id="NF002325">
    <property type="entry name" value="PRK01278.1"/>
    <property type="match status" value="1"/>
</dbReference>
<dbReference type="FunFam" id="3.40.640.10:FF:000004">
    <property type="entry name" value="Acetylornithine aminotransferase"/>
    <property type="match status" value="1"/>
</dbReference>
<dbReference type="GO" id="GO:0008483">
    <property type="term" value="F:transaminase activity"/>
    <property type="evidence" value="ECO:0007669"/>
    <property type="project" value="UniProtKB-KW"/>
</dbReference>
<evidence type="ECO:0000256" key="2">
    <source>
        <dbReference type="ARBA" id="ARBA00022576"/>
    </source>
</evidence>
<dbReference type="GO" id="GO:0030170">
    <property type="term" value="F:pyridoxal phosphate binding"/>
    <property type="evidence" value="ECO:0007669"/>
    <property type="project" value="InterPro"/>
</dbReference>
<dbReference type="InterPro" id="IPR015424">
    <property type="entry name" value="PyrdxlP-dep_Trfase"/>
</dbReference>
<dbReference type="InterPro" id="IPR049704">
    <property type="entry name" value="Aminotrans_3_PPA_site"/>
</dbReference>
<evidence type="ECO:0000256" key="5">
    <source>
        <dbReference type="RuleBase" id="RU003560"/>
    </source>
</evidence>
<keyword evidence="3 6" id="KW-0808">Transferase</keyword>
<dbReference type="STRING" id="582402.Hbal_1556"/>
<dbReference type="InterPro" id="IPR005814">
    <property type="entry name" value="Aminotrans_3"/>
</dbReference>
<dbReference type="HOGENOM" id="CLU_016922_10_1_5"/>
<dbReference type="GO" id="GO:0006526">
    <property type="term" value="P:L-arginine biosynthetic process"/>
    <property type="evidence" value="ECO:0007669"/>
    <property type="project" value="UniProtKB-ARBA"/>
</dbReference>
<dbReference type="PANTHER" id="PTHR11986:SF113">
    <property type="entry name" value="SUCCINYLORNITHINE TRANSAMINASE"/>
    <property type="match status" value="1"/>
</dbReference>
<dbReference type="Gene3D" id="3.90.1150.10">
    <property type="entry name" value="Aspartate Aminotransferase, domain 1"/>
    <property type="match status" value="1"/>
</dbReference>
<sequence length="401" mass="43450">MQRRSHIFPTYAPPAIQFERGEGVRLWDTERREYLDFISGISVNTLGHAHPDLIKSLENQAQKLWHLSNMFDVPGQSELADRYCELSFADRIFFANSGAEAVECALKAARRYHFEKGEPDRIEIIGFDGAFHGRTYATINAAGNPNYLKGFGPALPGYTKLPFGDMNAFQNALSDKTAAVIIEPVQGEGGLRPVPLADLTLMRKLCTEAGALLIYDEVQCGAGRTGKLFAHEWAQDATPDLMATAKGVGGGFPLGMTFSTEEVAQYMVPGTHGTTYGGNALAVAVGHAVLDHISKPNFLRHVETVSEQIRDGFEAIKSEVSDSIVDVRGKGLLIGAKLAVSNIAVRDATRDLGLLIGVAGDNVVRLAPALNVSSVDVEEAINRLRKALISVKSQESEKELV</sequence>
<dbReference type="GO" id="GO:0042802">
    <property type="term" value="F:identical protein binding"/>
    <property type="evidence" value="ECO:0007669"/>
    <property type="project" value="TreeGrafter"/>
</dbReference>
<dbReference type="Proteomes" id="UP000002745">
    <property type="component" value="Chromosome"/>
</dbReference>
<dbReference type="InterPro" id="IPR004636">
    <property type="entry name" value="AcOrn/SuccOrn_fam"/>
</dbReference>
<keyword evidence="7" id="KW-1185">Reference proteome</keyword>
<dbReference type="AlphaFoldDB" id="C6XJE9"/>
<dbReference type="NCBIfam" id="TIGR00707">
    <property type="entry name" value="argD"/>
    <property type="match status" value="1"/>
</dbReference>
<dbReference type="RefSeq" id="WP_015827394.1">
    <property type="nucleotide sequence ID" value="NC_012982.1"/>
</dbReference>
<name>C6XJE9_HIRBI</name>
<dbReference type="OrthoDB" id="9801834at2"/>
<evidence type="ECO:0000256" key="4">
    <source>
        <dbReference type="ARBA" id="ARBA00022898"/>
    </source>
</evidence>
<dbReference type="Gene3D" id="3.40.640.10">
    <property type="entry name" value="Type I PLP-dependent aspartate aminotransferase-like (Major domain)"/>
    <property type="match status" value="1"/>
</dbReference>
<evidence type="ECO:0000313" key="7">
    <source>
        <dbReference type="Proteomes" id="UP000002745"/>
    </source>
</evidence>
<protein>
    <submittedName>
        <fullName evidence="6">Acetylornithine and succinylornithine aminotransferase</fullName>
    </submittedName>
</protein>
<dbReference type="Pfam" id="PF00202">
    <property type="entry name" value="Aminotran_3"/>
    <property type="match status" value="1"/>
</dbReference>
<gene>
    <name evidence="6" type="ordered locus">Hbal_1556</name>
</gene>